<evidence type="ECO:0000313" key="2">
    <source>
        <dbReference type="Proteomes" id="UP000215914"/>
    </source>
</evidence>
<gene>
    <name evidence="1" type="ORF">HanXRQr2_Chr04g0186141</name>
</gene>
<keyword evidence="2" id="KW-1185">Reference proteome</keyword>
<comment type="caution">
    <text evidence="1">The sequence shown here is derived from an EMBL/GenBank/DDBJ whole genome shotgun (WGS) entry which is preliminary data.</text>
</comment>
<dbReference type="Gramene" id="mRNA:HanXRQr2_Chr04g0186141">
    <property type="protein sequence ID" value="mRNA:HanXRQr2_Chr04g0186141"/>
    <property type="gene ID" value="HanXRQr2_Chr04g0186141"/>
</dbReference>
<sequence length="76" mass="9166">MIYTYRPVFIHITTHSRIKEQVREQVSTSVQQRDELDSRINVIFYHLFVWTCDCLSLIEVECSMQYVHVCIVSWKI</sequence>
<accession>A0A9K3JB91</accession>
<protein>
    <submittedName>
        <fullName evidence="1">Uncharacterized protein</fullName>
    </submittedName>
</protein>
<reference evidence="1" key="1">
    <citation type="journal article" date="2017" name="Nature">
        <title>The sunflower genome provides insights into oil metabolism, flowering and Asterid evolution.</title>
        <authorList>
            <person name="Badouin H."/>
            <person name="Gouzy J."/>
            <person name="Grassa C.J."/>
            <person name="Murat F."/>
            <person name="Staton S.E."/>
            <person name="Cottret L."/>
            <person name="Lelandais-Briere C."/>
            <person name="Owens G.L."/>
            <person name="Carrere S."/>
            <person name="Mayjonade B."/>
            <person name="Legrand L."/>
            <person name="Gill N."/>
            <person name="Kane N.C."/>
            <person name="Bowers J.E."/>
            <person name="Hubner S."/>
            <person name="Bellec A."/>
            <person name="Berard A."/>
            <person name="Berges H."/>
            <person name="Blanchet N."/>
            <person name="Boniface M.C."/>
            <person name="Brunel D."/>
            <person name="Catrice O."/>
            <person name="Chaidir N."/>
            <person name="Claudel C."/>
            <person name="Donnadieu C."/>
            <person name="Faraut T."/>
            <person name="Fievet G."/>
            <person name="Helmstetter N."/>
            <person name="King M."/>
            <person name="Knapp S.J."/>
            <person name="Lai Z."/>
            <person name="Le Paslier M.C."/>
            <person name="Lippi Y."/>
            <person name="Lorenzon L."/>
            <person name="Mandel J.R."/>
            <person name="Marage G."/>
            <person name="Marchand G."/>
            <person name="Marquand E."/>
            <person name="Bret-Mestries E."/>
            <person name="Morien E."/>
            <person name="Nambeesan S."/>
            <person name="Nguyen T."/>
            <person name="Pegot-Espagnet P."/>
            <person name="Pouilly N."/>
            <person name="Raftis F."/>
            <person name="Sallet E."/>
            <person name="Schiex T."/>
            <person name="Thomas J."/>
            <person name="Vandecasteele C."/>
            <person name="Vares D."/>
            <person name="Vear F."/>
            <person name="Vautrin S."/>
            <person name="Crespi M."/>
            <person name="Mangin B."/>
            <person name="Burke J.M."/>
            <person name="Salse J."/>
            <person name="Munos S."/>
            <person name="Vincourt P."/>
            <person name="Rieseberg L.H."/>
            <person name="Langlade N.B."/>
        </authorList>
    </citation>
    <scope>NUCLEOTIDE SEQUENCE</scope>
    <source>
        <tissue evidence="1">Leaves</tissue>
    </source>
</reference>
<dbReference type="Proteomes" id="UP000215914">
    <property type="component" value="Unassembled WGS sequence"/>
</dbReference>
<dbReference type="AlphaFoldDB" id="A0A9K3JB91"/>
<organism evidence="1 2">
    <name type="scientific">Helianthus annuus</name>
    <name type="common">Common sunflower</name>
    <dbReference type="NCBI Taxonomy" id="4232"/>
    <lineage>
        <taxon>Eukaryota</taxon>
        <taxon>Viridiplantae</taxon>
        <taxon>Streptophyta</taxon>
        <taxon>Embryophyta</taxon>
        <taxon>Tracheophyta</taxon>
        <taxon>Spermatophyta</taxon>
        <taxon>Magnoliopsida</taxon>
        <taxon>eudicotyledons</taxon>
        <taxon>Gunneridae</taxon>
        <taxon>Pentapetalae</taxon>
        <taxon>asterids</taxon>
        <taxon>campanulids</taxon>
        <taxon>Asterales</taxon>
        <taxon>Asteraceae</taxon>
        <taxon>Asteroideae</taxon>
        <taxon>Heliantheae alliance</taxon>
        <taxon>Heliantheae</taxon>
        <taxon>Helianthus</taxon>
    </lineage>
</organism>
<reference evidence="1" key="2">
    <citation type="submission" date="2020-06" db="EMBL/GenBank/DDBJ databases">
        <title>Helianthus annuus Genome sequencing and assembly Release 2.</title>
        <authorList>
            <person name="Gouzy J."/>
            <person name="Langlade N."/>
            <person name="Munos S."/>
        </authorList>
    </citation>
    <scope>NUCLEOTIDE SEQUENCE</scope>
    <source>
        <tissue evidence="1">Leaves</tissue>
    </source>
</reference>
<evidence type="ECO:0000313" key="1">
    <source>
        <dbReference type="EMBL" id="KAF5811847.1"/>
    </source>
</evidence>
<proteinExistence type="predicted"/>
<dbReference type="EMBL" id="MNCJ02000319">
    <property type="protein sequence ID" value="KAF5811847.1"/>
    <property type="molecule type" value="Genomic_DNA"/>
</dbReference>
<name>A0A9K3JB91_HELAN</name>